<feature type="region of interest" description="Disordered" evidence="1">
    <location>
        <begin position="89"/>
        <end position="134"/>
    </location>
</feature>
<dbReference type="Proteomes" id="UP001164743">
    <property type="component" value="Chromosome 1A"/>
</dbReference>
<feature type="compositionally biased region" description="Low complexity" evidence="1">
    <location>
        <begin position="89"/>
        <end position="98"/>
    </location>
</feature>
<accession>A0ABY7C6Q9</accession>
<dbReference type="RefSeq" id="XP_053016389.1">
    <property type="nucleotide sequence ID" value="XM_053165171.1"/>
</dbReference>
<dbReference type="EMBL" id="CP110421">
    <property type="protein sequence ID" value="WAQ80834.1"/>
    <property type="molecule type" value="Genomic_DNA"/>
</dbReference>
<gene>
    <name evidence="2" type="ORF">PtA15_1A172</name>
</gene>
<evidence type="ECO:0000313" key="3">
    <source>
        <dbReference type="Proteomes" id="UP001164743"/>
    </source>
</evidence>
<proteinExistence type="predicted"/>
<protein>
    <submittedName>
        <fullName evidence="2">Uncharacterized protein</fullName>
    </submittedName>
</protein>
<organism evidence="2 3">
    <name type="scientific">Puccinia triticina</name>
    <dbReference type="NCBI Taxonomy" id="208348"/>
    <lineage>
        <taxon>Eukaryota</taxon>
        <taxon>Fungi</taxon>
        <taxon>Dikarya</taxon>
        <taxon>Basidiomycota</taxon>
        <taxon>Pucciniomycotina</taxon>
        <taxon>Pucciniomycetes</taxon>
        <taxon>Pucciniales</taxon>
        <taxon>Pucciniaceae</taxon>
        <taxon>Puccinia</taxon>
    </lineage>
</organism>
<evidence type="ECO:0000313" key="2">
    <source>
        <dbReference type="EMBL" id="WAQ80834.1"/>
    </source>
</evidence>
<keyword evidence="3" id="KW-1185">Reference proteome</keyword>
<evidence type="ECO:0000256" key="1">
    <source>
        <dbReference type="SAM" id="MobiDB-lite"/>
    </source>
</evidence>
<reference evidence="2" key="1">
    <citation type="submission" date="2022-10" db="EMBL/GenBank/DDBJ databases">
        <title>Puccinia triticina Genome sequencing and assembly.</title>
        <authorList>
            <person name="Li C."/>
        </authorList>
    </citation>
    <scope>NUCLEOTIDE SEQUENCE</scope>
    <source>
        <strain evidence="2">Pt15</strain>
    </source>
</reference>
<feature type="compositionally biased region" description="Basic and acidic residues" evidence="1">
    <location>
        <begin position="99"/>
        <end position="115"/>
    </location>
</feature>
<name>A0ABY7C6Q9_9BASI</name>
<sequence>MYFPHSAGATGAMRPASAIISPARLAAAPYVAKSPIQYHSPAIHPELDAKARLAVLAPINPDLEPALIIPDAEPVPIIPDAEPVPIIPDAEPAPIIPDLRSDDAASHADNNHADQDLGAPETKLTTTSQEPDHADTMTLMRLAEELALPADQMDRFRKVAQLPEPNCLMGVFMYMVWIQHRLETLPSNHPLEPTPAPVANPPP</sequence>
<dbReference type="GeneID" id="77806066"/>